<dbReference type="InterPro" id="IPR011009">
    <property type="entry name" value="Kinase-like_dom_sf"/>
</dbReference>
<evidence type="ECO:0000256" key="2">
    <source>
        <dbReference type="ARBA" id="ARBA00022527"/>
    </source>
</evidence>
<evidence type="ECO:0000259" key="9">
    <source>
        <dbReference type="PROSITE" id="PS50011"/>
    </source>
</evidence>
<sequence length="680" mass="71880">MLRRGDVFAGYVIERELGRGGMGSVYAARHPRLPKLTALKLLHREFGEDETRQRFEREADLVARLDHPNIVTVYDRGVEDELLWISMQYVDGVDTSSVPAHAMSPTRATQIIVQIAAALDYAHRRGVLHRDVKPANILLSRSDGVPAGFEERVLLTDFGIGKLLDDTGGLTRTGTLTATLAYASPEQLSGGDLDHRSDQYSLACTLFRLLTGSAPYESPHVGAVVYAHLQTPPPSVRGLRPDLPAELDAVLAAAMAKDATVRYASCSEFAEAAVRALRTHPTLIAAPRPMTESARRVPTSPPSRTDIVRGALFGGAVGDALGAPVESMPLQHIRQRYGLAGVTGAPATFDGRISEETQLTLFVTEALIKGSVRARARGIGGATLGLMQSGMLVWLRGQGFEIPDQPFPPHSTLADHPELMSYRGVSHAAVVALQRAAARRQPGRPLGTRAEPVNDSKGCAAVVRSAPCGFGYAADRSGAAIEHIFELGCDAAALTHGHPSGWLPAGTMAAIVYGLCRGADLAAAVTAARAELVRHAGHEETETALADALRLASETGAALPSPDQVERLGRGWIAPEALAIGVFTAATAVAAGGDPEQIVRNGILAAVNHSGDSDATAAICGSLLGARYGVAAIPTAWRSALDAAPVIDRLANDYCVEFGANPPRDDRGEPTAQWLARYSG</sequence>
<dbReference type="Pfam" id="PF03747">
    <property type="entry name" value="ADP_ribosyl_GH"/>
    <property type="match status" value="1"/>
</dbReference>
<dbReference type="PROSITE" id="PS00107">
    <property type="entry name" value="PROTEIN_KINASE_ATP"/>
    <property type="match status" value="1"/>
</dbReference>
<keyword evidence="6 8" id="KW-0067">ATP-binding</keyword>
<dbReference type="Gene3D" id="1.10.4080.10">
    <property type="entry name" value="ADP-ribosylation/Crystallin J1"/>
    <property type="match status" value="1"/>
</dbReference>
<dbReference type="GO" id="GO:0005524">
    <property type="term" value="F:ATP binding"/>
    <property type="evidence" value="ECO:0007669"/>
    <property type="project" value="UniProtKB-UniRule"/>
</dbReference>
<keyword evidence="7" id="KW-0479">Metal-binding</keyword>
<dbReference type="Gene3D" id="3.30.200.20">
    <property type="entry name" value="Phosphorylase Kinase, domain 1"/>
    <property type="match status" value="1"/>
</dbReference>
<evidence type="ECO:0000256" key="7">
    <source>
        <dbReference type="PIRSR" id="PIRSR605502-1"/>
    </source>
</evidence>
<proteinExistence type="predicted"/>
<keyword evidence="4 8" id="KW-0547">Nucleotide-binding</keyword>
<feature type="binding site" evidence="7">
    <location>
        <position position="354"/>
    </location>
    <ligand>
        <name>Mg(2+)</name>
        <dbReference type="ChEBI" id="CHEBI:18420"/>
        <label>1</label>
    </ligand>
</feature>
<dbReference type="InterPro" id="IPR008271">
    <property type="entry name" value="Ser/Thr_kinase_AS"/>
</dbReference>
<keyword evidence="5" id="KW-0418">Kinase</keyword>
<feature type="binding site" evidence="7">
    <location>
        <position position="614"/>
    </location>
    <ligand>
        <name>Mg(2+)</name>
        <dbReference type="ChEBI" id="CHEBI:18420"/>
        <label>1</label>
    </ligand>
</feature>
<name>A0A931N2R8_9NOCA</name>
<comment type="caution">
    <text evidence="10">The sequence shown here is derived from an EMBL/GenBank/DDBJ whole genome shotgun (WGS) entry which is preliminary data.</text>
</comment>
<dbReference type="Pfam" id="PF00069">
    <property type="entry name" value="Pkinase"/>
    <property type="match status" value="1"/>
</dbReference>
<dbReference type="InterPro" id="IPR017441">
    <property type="entry name" value="Protein_kinase_ATP_BS"/>
</dbReference>
<accession>A0A931N2R8</accession>
<dbReference type="InterPro" id="IPR000719">
    <property type="entry name" value="Prot_kinase_dom"/>
</dbReference>
<dbReference type="Gene3D" id="1.10.510.10">
    <property type="entry name" value="Transferase(Phosphotransferase) domain 1"/>
    <property type="match status" value="1"/>
</dbReference>
<dbReference type="PROSITE" id="PS50011">
    <property type="entry name" value="PROTEIN_KINASE_DOM"/>
    <property type="match status" value="1"/>
</dbReference>
<dbReference type="InterPro" id="IPR036705">
    <property type="entry name" value="Ribosyl_crysJ1_sf"/>
</dbReference>
<reference evidence="10" key="1">
    <citation type="submission" date="2020-11" db="EMBL/GenBank/DDBJ databases">
        <title>Nocardia NEAU-351.nov., a novel actinomycete isolated from the cow dung.</title>
        <authorList>
            <person name="Zhang X."/>
        </authorList>
    </citation>
    <scope>NUCLEOTIDE SEQUENCE</scope>
    <source>
        <strain evidence="10">NEAU-351</strain>
    </source>
</reference>
<evidence type="ECO:0000256" key="1">
    <source>
        <dbReference type="ARBA" id="ARBA00012513"/>
    </source>
</evidence>
<keyword evidence="7" id="KW-0460">Magnesium</keyword>
<evidence type="ECO:0000313" key="10">
    <source>
        <dbReference type="EMBL" id="MBH0775808.1"/>
    </source>
</evidence>
<keyword evidence="2" id="KW-0723">Serine/threonine-protein kinase</keyword>
<dbReference type="Proteomes" id="UP000655751">
    <property type="component" value="Unassembled WGS sequence"/>
</dbReference>
<dbReference type="SUPFAM" id="SSF101478">
    <property type="entry name" value="ADP-ribosylglycohydrolase"/>
    <property type="match status" value="1"/>
</dbReference>
<feature type="domain" description="Protein kinase" evidence="9">
    <location>
        <begin position="11"/>
        <end position="283"/>
    </location>
</feature>
<dbReference type="PANTHER" id="PTHR43289">
    <property type="entry name" value="MITOGEN-ACTIVATED PROTEIN KINASE KINASE KINASE 20-RELATED"/>
    <property type="match status" value="1"/>
</dbReference>
<dbReference type="SMART" id="SM00220">
    <property type="entry name" value="S_TKc"/>
    <property type="match status" value="1"/>
</dbReference>
<feature type="binding site" evidence="7">
    <location>
        <position position="612"/>
    </location>
    <ligand>
        <name>Mg(2+)</name>
        <dbReference type="ChEBI" id="CHEBI:18420"/>
        <label>1</label>
    </ligand>
</feature>
<feature type="binding site" evidence="8">
    <location>
        <position position="40"/>
    </location>
    <ligand>
        <name>ATP</name>
        <dbReference type="ChEBI" id="CHEBI:30616"/>
    </ligand>
</feature>
<dbReference type="PROSITE" id="PS00108">
    <property type="entry name" value="PROTEIN_KINASE_ST"/>
    <property type="match status" value="1"/>
</dbReference>
<dbReference type="CDD" id="cd14014">
    <property type="entry name" value="STKc_PknB_like"/>
    <property type="match status" value="1"/>
</dbReference>
<evidence type="ECO:0000256" key="5">
    <source>
        <dbReference type="ARBA" id="ARBA00022777"/>
    </source>
</evidence>
<dbReference type="GO" id="GO:0004674">
    <property type="term" value="F:protein serine/threonine kinase activity"/>
    <property type="evidence" value="ECO:0007669"/>
    <property type="project" value="UniProtKB-KW"/>
</dbReference>
<evidence type="ECO:0000256" key="3">
    <source>
        <dbReference type="ARBA" id="ARBA00022679"/>
    </source>
</evidence>
<keyword evidence="3" id="KW-0808">Transferase</keyword>
<evidence type="ECO:0000256" key="8">
    <source>
        <dbReference type="PROSITE-ProRule" id="PRU10141"/>
    </source>
</evidence>
<dbReference type="PANTHER" id="PTHR43289:SF6">
    <property type="entry name" value="SERINE_THREONINE-PROTEIN KINASE NEKL-3"/>
    <property type="match status" value="1"/>
</dbReference>
<keyword evidence="11" id="KW-1185">Reference proteome</keyword>
<protein>
    <recommendedName>
        <fullName evidence="1">non-specific serine/threonine protein kinase</fullName>
        <ecNumber evidence="1">2.7.11.1</ecNumber>
    </recommendedName>
</protein>
<evidence type="ECO:0000256" key="6">
    <source>
        <dbReference type="ARBA" id="ARBA00022840"/>
    </source>
</evidence>
<dbReference type="AlphaFoldDB" id="A0A931N2R8"/>
<dbReference type="GO" id="GO:0046872">
    <property type="term" value="F:metal ion binding"/>
    <property type="evidence" value="ECO:0007669"/>
    <property type="project" value="UniProtKB-KW"/>
</dbReference>
<dbReference type="RefSeq" id="WP_198428204.1">
    <property type="nucleotide sequence ID" value="NZ_JADMLG010000002.1"/>
</dbReference>
<dbReference type="InterPro" id="IPR005502">
    <property type="entry name" value="Ribosyl_crysJ1"/>
</dbReference>
<dbReference type="EMBL" id="JADMLG010000002">
    <property type="protein sequence ID" value="MBH0775808.1"/>
    <property type="molecule type" value="Genomic_DNA"/>
</dbReference>
<dbReference type="EC" id="2.7.11.1" evidence="1"/>
<dbReference type="SUPFAM" id="SSF56112">
    <property type="entry name" value="Protein kinase-like (PK-like)"/>
    <property type="match status" value="1"/>
</dbReference>
<evidence type="ECO:0000256" key="4">
    <source>
        <dbReference type="ARBA" id="ARBA00022741"/>
    </source>
</evidence>
<organism evidence="10 11">
    <name type="scientific">Nocardia bovistercoris</name>
    <dbReference type="NCBI Taxonomy" id="2785916"/>
    <lineage>
        <taxon>Bacteria</taxon>
        <taxon>Bacillati</taxon>
        <taxon>Actinomycetota</taxon>
        <taxon>Actinomycetes</taxon>
        <taxon>Mycobacteriales</taxon>
        <taxon>Nocardiaceae</taxon>
        <taxon>Nocardia</taxon>
    </lineage>
</organism>
<gene>
    <name evidence="10" type="ORF">IT779_05855</name>
</gene>
<comment type="cofactor">
    <cofactor evidence="7">
        <name>Mg(2+)</name>
        <dbReference type="ChEBI" id="CHEBI:18420"/>
    </cofactor>
    <text evidence="7">Binds 2 magnesium ions per subunit.</text>
</comment>
<evidence type="ECO:0000313" key="11">
    <source>
        <dbReference type="Proteomes" id="UP000655751"/>
    </source>
</evidence>